<evidence type="ECO:0000259" key="3">
    <source>
        <dbReference type="Pfam" id="PF07859"/>
    </source>
</evidence>
<evidence type="ECO:0000256" key="1">
    <source>
        <dbReference type="ARBA" id="ARBA00022801"/>
    </source>
</evidence>
<sequence length="501" mass="54909">MPEMGDVLPSASSVFWLGLLALWLLFALCLLLLLLLLAYRPPTFAWLCRNGLAALRWVGLGVLPFFRFAVSASWRSACLAAAVLKACGVTWPFSRTFDEVCFFAGRMVLRYARAWLAIFWTPYHYVFMSGLRSPQHWDGHRSQAGITLTRHVRYSAAHRDETLDVIRPAAQPGPTPPPSAPTPIVYVHGGAFVAASSELMLHGTCFLGRAGFTVFSLDYPLSPEHRHPVALVSVLRGLAFIRAAYGVERCLLFGDSAGGNLVSMAAAMLSNRGLLEELARRTGEPLLEFKYPAVERVALLYGFLDSEAPLEGASWVVSLGFRFVLDCYAPRGVDSDMPYTFLALRDGIATFPPTLLLAGEADPIFPSTLRARDMLASKGVDVMYRAYPSTHAFLGFPRSWPLPSEFQQSSADAMAAILAFVRGEPLSDKLAPIPAVPLLDRFLGVWEASLLVGLAPLLLLLVSGPLFPLTLVLCCFLLVLVGPVGGNLLFRQMHGKFPEHW</sequence>
<dbReference type="RefSeq" id="XP_005789468.1">
    <property type="nucleotide sequence ID" value="XM_005789411.1"/>
</dbReference>
<protein>
    <recommendedName>
        <fullName evidence="3">Alpha/beta hydrolase fold-3 domain-containing protein</fullName>
    </recommendedName>
</protein>
<dbReference type="Pfam" id="PF07859">
    <property type="entry name" value="Abhydrolase_3"/>
    <property type="match status" value="1"/>
</dbReference>
<dbReference type="HOGENOM" id="CLU_544505_0_0_1"/>
<keyword evidence="1" id="KW-0378">Hydrolase</keyword>
<dbReference type="Proteomes" id="UP000013827">
    <property type="component" value="Unassembled WGS sequence"/>
</dbReference>
<evidence type="ECO:0000313" key="5">
    <source>
        <dbReference type="Proteomes" id="UP000013827"/>
    </source>
</evidence>
<dbReference type="GO" id="GO:0016787">
    <property type="term" value="F:hydrolase activity"/>
    <property type="evidence" value="ECO:0007669"/>
    <property type="project" value="UniProtKB-KW"/>
</dbReference>
<keyword evidence="2" id="KW-1133">Transmembrane helix</keyword>
<keyword evidence="5" id="KW-1185">Reference proteome</keyword>
<feature type="transmembrane region" description="Helical" evidence="2">
    <location>
        <begin position="14"/>
        <end position="39"/>
    </location>
</feature>
<dbReference type="InterPro" id="IPR029058">
    <property type="entry name" value="AB_hydrolase_fold"/>
</dbReference>
<reference evidence="4" key="2">
    <citation type="submission" date="2024-10" db="UniProtKB">
        <authorList>
            <consortium name="EnsemblProtists"/>
        </authorList>
    </citation>
    <scope>IDENTIFICATION</scope>
</reference>
<dbReference type="eggNOG" id="KOG1515">
    <property type="taxonomic scope" value="Eukaryota"/>
</dbReference>
<evidence type="ECO:0000256" key="2">
    <source>
        <dbReference type="SAM" id="Phobius"/>
    </source>
</evidence>
<reference evidence="5" key="1">
    <citation type="journal article" date="2013" name="Nature">
        <title>Pan genome of the phytoplankton Emiliania underpins its global distribution.</title>
        <authorList>
            <person name="Read B.A."/>
            <person name="Kegel J."/>
            <person name="Klute M.J."/>
            <person name="Kuo A."/>
            <person name="Lefebvre S.C."/>
            <person name="Maumus F."/>
            <person name="Mayer C."/>
            <person name="Miller J."/>
            <person name="Monier A."/>
            <person name="Salamov A."/>
            <person name="Young J."/>
            <person name="Aguilar M."/>
            <person name="Claverie J.M."/>
            <person name="Frickenhaus S."/>
            <person name="Gonzalez K."/>
            <person name="Herman E.K."/>
            <person name="Lin Y.C."/>
            <person name="Napier J."/>
            <person name="Ogata H."/>
            <person name="Sarno A.F."/>
            <person name="Shmutz J."/>
            <person name="Schroeder D."/>
            <person name="de Vargas C."/>
            <person name="Verret F."/>
            <person name="von Dassow P."/>
            <person name="Valentin K."/>
            <person name="Van de Peer Y."/>
            <person name="Wheeler G."/>
            <person name="Dacks J.B."/>
            <person name="Delwiche C.F."/>
            <person name="Dyhrman S.T."/>
            <person name="Glockner G."/>
            <person name="John U."/>
            <person name="Richards T."/>
            <person name="Worden A.Z."/>
            <person name="Zhang X."/>
            <person name="Grigoriev I.V."/>
            <person name="Allen A.E."/>
            <person name="Bidle K."/>
            <person name="Borodovsky M."/>
            <person name="Bowler C."/>
            <person name="Brownlee C."/>
            <person name="Cock J.M."/>
            <person name="Elias M."/>
            <person name="Gladyshev V.N."/>
            <person name="Groth M."/>
            <person name="Guda C."/>
            <person name="Hadaegh A."/>
            <person name="Iglesias-Rodriguez M.D."/>
            <person name="Jenkins J."/>
            <person name="Jones B.M."/>
            <person name="Lawson T."/>
            <person name="Leese F."/>
            <person name="Lindquist E."/>
            <person name="Lobanov A."/>
            <person name="Lomsadze A."/>
            <person name="Malik S.B."/>
            <person name="Marsh M.E."/>
            <person name="Mackinder L."/>
            <person name="Mock T."/>
            <person name="Mueller-Roeber B."/>
            <person name="Pagarete A."/>
            <person name="Parker M."/>
            <person name="Probert I."/>
            <person name="Quesneville H."/>
            <person name="Raines C."/>
            <person name="Rensing S.A."/>
            <person name="Riano-Pachon D.M."/>
            <person name="Richier S."/>
            <person name="Rokitta S."/>
            <person name="Shiraiwa Y."/>
            <person name="Soanes D.M."/>
            <person name="van der Giezen M."/>
            <person name="Wahlund T.M."/>
            <person name="Williams B."/>
            <person name="Wilson W."/>
            <person name="Wolfe G."/>
            <person name="Wurch L.L."/>
        </authorList>
    </citation>
    <scope>NUCLEOTIDE SEQUENCE</scope>
</reference>
<keyword evidence="2" id="KW-0472">Membrane</keyword>
<dbReference type="KEGG" id="ehx:EMIHUDRAFT_226022"/>
<feature type="domain" description="Alpha/beta hydrolase fold-3" evidence="3">
    <location>
        <begin position="184"/>
        <end position="393"/>
    </location>
</feature>
<feature type="transmembrane region" description="Helical" evidence="2">
    <location>
        <begin position="469"/>
        <end position="490"/>
    </location>
</feature>
<dbReference type="PANTHER" id="PTHR48081">
    <property type="entry name" value="AB HYDROLASE SUPERFAMILY PROTEIN C4A8.06C"/>
    <property type="match status" value="1"/>
</dbReference>
<dbReference type="AlphaFoldDB" id="A0A0D3KMQ4"/>
<proteinExistence type="predicted"/>
<organism evidence="4 5">
    <name type="scientific">Emiliania huxleyi (strain CCMP1516)</name>
    <dbReference type="NCBI Taxonomy" id="280463"/>
    <lineage>
        <taxon>Eukaryota</taxon>
        <taxon>Haptista</taxon>
        <taxon>Haptophyta</taxon>
        <taxon>Prymnesiophyceae</taxon>
        <taxon>Isochrysidales</taxon>
        <taxon>Noelaerhabdaceae</taxon>
        <taxon>Emiliania</taxon>
    </lineage>
</organism>
<dbReference type="SUPFAM" id="SSF53474">
    <property type="entry name" value="alpha/beta-Hydrolases"/>
    <property type="match status" value="1"/>
</dbReference>
<keyword evidence="2" id="KW-0812">Transmembrane</keyword>
<dbReference type="InterPro" id="IPR013094">
    <property type="entry name" value="AB_hydrolase_3"/>
</dbReference>
<name>A0A0D3KMQ4_EMIH1</name>
<accession>A0A0D3KMQ4</accession>
<dbReference type="EnsemblProtists" id="EOD37039">
    <property type="protein sequence ID" value="EOD37039"/>
    <property type="gene ID" value="EMIHUDRAFT_226022"/>
</dbReference>
<dbReference type="Gene3D" id="3.40.50.1820">
    <property type="entry name" value="alpha/beta hydrolase"/>
    <property type="match status" value="1"/>
</dbReference>
<evidence type="ECO:0000313" key="4">
    <source>
        <dbReference type="EnsemblProtists" id="EOD37039"/>
    </source>
</evidence>
<dbReference type="InterPro" id="IPR050300">
    <property type="entry name" value="GDXG_lipolytic_enzyme"/>
</dbReference>
<dbReference type="STRING" id="2903.R1FU84"/>
<dbReference type="GeneID" id="17282309"/>
<feature type="transmembrane region" description="Helical" evidence="2">
    <location>
        <begin position="442"/>
        <end position="463"/>
    </location>
</feature>
<dbReference type="PaxDb" id="2903-EOD37039"/>